<accession>A0A2W1GCB8</accession>
<evidence type="ECO:0000313" key="4">
    <source>
        <dbReference type="Proteomes" id="UP000249757"/>
    </source>
</evidence>
<keyword evidence="4" id="KW-1185">Reference proteome</keyword>
<dbReference type="Proteomes" id="UP000245464">
    <property type="component" value="Chromosome 2"/>
</dbReference>
<dbReference type="Gene3D" id="2.80.10.50">
    <property type="match status" value="1"/>
</dbReference>
<comment type="caution">
    <text evidence="2">The sequence shown here is derived from an EMBL/GenBank/DDBJ whole genome shotgun (WGS) entry which is preliminary data.</text>
</comment>
<dbReference type="Pfam" id="PF16850">
    <property type="entry name" value="Inhibitor_I66"/>
    <property type="match status" value="1"/>
</dbReference>
<dbReference type="OMA" id="FEDRSMM"/>
<sequence length="129" mass="14640">MPENMDTIPKPFTIEIAGKPITKIDAIPEGREQAKIGSEPAVFELKDKRLQCDGHILARALLEDRSLAPKRVYWYPADTDEKTQDVTATKDGEEYRLHFASCPLTTNEEGVFAEMLDREDHSKVVLKMH</sequence>
<evidence type="ECO:0000313" key="2">
    <source>
        <dbReference type="EMBL" id="KAI1514601.1"/>
    </source>
</evidence>
<reference evidence="2" key="3">
    <citation type="journal article" date="2022" name="bioRxiv">
        <title>A global pangenome for the wheat fungal pathogen Pyrenophora tritici-repentis and prediction of effector protein structural homology.</title>
        <authorList>
            <person name="Moolhuijzen P."/>
            <person name="See P.T."/>
            <person name="Shi G."/>
            <person name="Powell H.R."/>
            <person name="Cockram J."/>
            <person name="Jorgensen L.N."/>
            <person name="Benslimane H."/>
            <person name="Strelkov S.E."/>
            <person name="Turner J."/>
            <person name="Liu Z."/>
            <person name="Moffat C.S."/>
        </authorList>
    </citation>
    <scope>NUCLEOTIDE SEQUENCE</scope>
    <source>
        <strain evidence="2">86-124</strain>
    </source>
</reference>
<protein>
    <submittedName>
        <fullName evidence="2">Inhibitor-I66 domain containing protein</fullName>
    </submittedName>
</protein>
<reference evidence="2" key="2">
    <citation type="submission" date="2021-05" db="EMBL/GenBank/DDBJ databases">
        <authorList>
            <person name="Moolhuijzen P.M."/>
            <person name="Moffat C.S."/>
        </authorList>
    </citation>
    <scope>NUCLEOTIDE SEQUENCE</scope>
    <source>
        <strain evidence="2">86-124</strain>
    </source>
</reference>
<name>A0A2W1GCB8_9PLEO</name>
<dbReference type="Proteomes" id="UP000249757">
    <property type="component" value="Unassembled WGS sequence"/>
</dbReference>
<evidence type="ECO:0000313" key="1">
    <source>
        <dbReference type="EMBL" id="KAF7575660.1"/>
    </source>
</evidence>
<dbReference type="EMBL" id="NQIK02000002">
    <property type="protein sequence ID" value="KAF7575660.1"/>
    <property type="molecule type" value="Genomic_DNA"/>
</dbReference>
<reference evidence="4" key="4">
    <citation type="journal article" date="2022" name="Microb. Genom.">
        <title>A global pangenome for the wheat fungal pathogen Pyrenophora tritici-repentis and prediction of effector protein structural homology.</title>
        <authorList>
            <person name="Moolhuijzen P.M."/>
            <person name="See P.T."/>
            <person name="Shi G."/>
            <person name="Powell H.R."/>
            <person name="Cockram J."/>
            <person name="Jorgensen L.N."/>
            <person name="Benslimane H."/>
            <person name="Strelkov S.E."/>
            <person name="Turner J."/>
            <person name="Liu Z."/>
            <person name="Moffat C.S."/>
        </authorList>
    </citation>
    <scope>NUCLEOTIDE SEQUENCE [LARGE SCALE GENOMIC DNA]</scope>
</reference>
<reference evidence="1 3" key="1">
    <citation type="journal article" date="2018" name="BMC Genomics">
        <title>Comparative genomics of the wheat fungal pathogen Pyrenophora tritici-repentis reveals chromosomal variations and genome plasticity.</title>
        <authorList>
            <person name="Moolhuijzen P."/>
            <person name="See P.T."/>
            <person name="Hane J.K."/>
            <person name="Shi G."/>
            <person name="Liu Z."/>
            <person name="Oliver R.P."/>
            <person name="Moffat C.S."/>
        </authorList>
    </citation>
    <scope>NUCLEOTIDE SEQUENCE [LARGE SCALE GENOMIC DNA]</scope>
    <source>
        <strain evidence="1">M4</strain>
    </source>
</reference>
<dbReference type="GO" id="GO:0004867">
    <property type="term" value="F:serine-type endopeptidase inhibitor activity"/>
    <property type="evidence" value="ECO:0007669"/>
    <property type="project" value="InterPro"/>
</dbReference>
<proteinExistence type="predicted"/>
<dbReference type="InterPro" id="IPR031755">
    <property type="entry name" value="Inhibitor_I66"/>
</dbReference>
<gene>
    <name evidence="2" type="ORF">Ptr86124_005924</name>
    <name evidence="1" type="ORF">PtrM4_072840</name>
</gene>
<evidence type="ECO:0000313" key="3">
    <source>
        <dbReference type="Proteomes" id="UP000245464"/>
    </source>
</evidence>
<dbReference type="OrthoDB" id="3439489at2759"/>
<dbReference type="AlphaFoldDB" id="A0A2W1GCB8"/>
<organism evidence="2 4">
    <name type="scientific">Pyrenophora tritici-repentis</name>
    <dbReference type="NCBI Taxonomy" id="45151"/>
    <lineage>
        <taxon>Eukaryota</taxon>
        <taxon>Fungi</taxon>
        <taxon>Dikarya</taxon>
        <taxon>Ascomycota</taxon>
        <taxon>Pezizomycotina</taxon>
        <taxon>Dothideomycetes</taxon>
        <taxon>Pleosporomycetidae</taxon>
        <taxon>Pleosporales</taxon>
        <taxon>Pleosporineae</taxon>
        <taxon>Pleosporaceae</taxon>
        <taxon>Pyrenophora</taxon>
    </lineage>
</organism>
<dbReference type="EMBL" id="NRDI02000007">
    <property type="protein sequence ID" value="KAI1514601.1"/>
    <property type="molecule type" value="Genomic_DNA"/>
</dbReference>